<evidence type="ECO:0000256" key="3">
    <source>
        <dbReference type="PIRSR" id="PIRSR620019-1"/>
    </source>
</evidence>
<dbReference type="PANTHER" id="PTHR43300:SF7">
    <property type="entry name" value="UDP-N-ACETYLBACILLOSAMINE N-ACETYLTRANSFERASE"/>
    <property type="match status" value="1"/>
</dbReference>
<dbReference type="PANTHER" id="PTHR43300">
    <property type="entry name" value="ACETYLTRANSFERASE"/>
    <property type="match status" value="1"/>
</dbReference>
<dbReference type="InterPro" id="IPR020019">
    <property type="entry name" value="AcTrfase_PglD-like"/>
</dbReference>
<feature type="site" description="Increases basicity of active site His" evidence="3">
    <location>
        <position position="130"/>
    </location>
</feature>
<feature type="binding site" evidence="4">
    <location>
        <position position="159"/>
    </location>
    <ligand>
        <name>acetyl-CoA</name>
        <dbReference type="ChEBI" id="CHEBI:57288"/>
    </ligand>
</feature>
<sequence length="211" mass="22336">MYILGAGGMAREVKVYFDDLGIQVGGFVEQNSHRSGQELKGSLVIDAIDLGDPGKIELIAGIGSPLRRRWVEDLEAGGYRFKTLIHKNAYVGEDVKIGDGSIVCPGTIITTDVQIGRHCILNVKASINHDCVSGDFVTISPGATIGGGVEIGDETWVGIGATIIQRVKIGKGVFIAAGAVVVNDIPDNSLVMGIPAKVVRQLTPESWKTLI</sequence>
<evidence type="ECO:0000313" key="5">
    <source>
        <dbReference type="EMBL" id="OHA68788.1"/>
    </source>
</evidence>
<dbReference type="Gene3D" id="3.40.50.20">
    <property type="match status" value="1"/>
</dbReference>
<dbReference type="InterPro" id="IPR011004">
    <property type="entry name" value="Trimer_LpxA-like_sf"/>
</dbReference>
<dbReference type="InterPro" id="IPR001451">
    <property type="entry name" value="Hexapep"/>
</dbReference>
<dbReference type="InterPro" id="IPR018357">
    <property type="entry name" value="Hexapep_transf_CS"/>
</dbReference>
<evidence type="ECO:0000256" key="2">
    <source>
        <dbReference type="ARBA" id="ARBA00022737"/>
    </source>
</evidence>
<dbReference type="Pfam" id="PF00132">
    <property type="entry name" value="Hexapep"/>
    <property type="match status" value="2"/>
</dbReference>
<protein>
    <submittedName>
        <fullName evidence="5">Uncharacterized protein</fullName>
    </submittedName>
</protein>
<dbReference type="InterPro" id="IPR050179">
    <property type="entry name" value="Trans_hexapeptide_repeat"/>
</dbReference>
<dbReference type="EMBL" id="MHTX01000008">
    <property type="protein sequence ID" value="OHA68788.1"/>
    <property type="molecule type" value="Genomic_DNA"/>
</dbReference>
<name>A0A1G2R8A3_9BACT</name>
<feature type="active site" description="Proton acceptor" evidence="3">
    <location>
        <position position="129"/>
    </location>
</feature>
<comment type="caution">
    <text evidence="5">The sequence shown here is derived from an EMBL/GenBank/DDBJ whole genome shotgun (WGS) entry which is preliminary data.</text>
</comment>
<dbReference type="GO" id="GO:0016740">
    <property type="term" value="F:transferase activity"/>
    <property type="evidence" value="ECO:0007669"/>
    <property type="project" value="UniProtKB-KW"/>
</dbReference>
<dbReference type="AlphaFoldDB" id="A0A1G2R8A3"/>
<dbReference type="CDD" id="cd03360">
    <property type="entry name" value="LbH_AT_putative"/>
    <property type="match status" value="1"/>
</dbReference>
<keyword evidence="1" id="KW-0808">Transferase</keyword>
<evidence type="ECO:0000313" key="6">
    <source>
        <dbReference type="Proteomes" id="UP000179258"/>
    </source>
</evidence>
<evidence type="ECO:0000256" key="1">
    <source>
        <dbReference type="ARBA" id="ARBA00022679"/>
    </source>
</evidence>
<organism evidence="5 6">
    <name type="scientific">Candidatus Wildermuthbacteria bacterium RIFCSPHIGHO2_02_FULL_47_17</name>
    <dbReference type="NCBI Taxonomy" id="1802452"/>
    <lineage>
        <taxon>Bacteria</taxon>
        <taxon>Candidatus Wildermuthiibacteriota</taxon>
    </lineage>
</organism>
<dbReference type="PROSITE" id="PS00101">
    <property type="entry name" value="HEXAPEP_TRANSFERASES"/>
    <property type="match status" value="1"/>
</dbReference>
<proteinExistence type="predicted"/>
<dbReference type="SUPFAM" id="SSF51161">
    <property type="entry name" value="Trimeric LpxA-like enzymes"/>
    <property type="match status" value="1"/>
</dbReference>
<gene>
    <name evidence="5" type="ORF">A3D59_01145</name>
</gene>
<accession>A0A1G2R8A3</accession>
<dbReference type="Proteomes" id="UP000179258">
    <property type="component" value="Unassembled WGS sequence"/>
</dbReference>
<feature type="binding site" evidence="4">
    <location>
        <position position="63"/>
    </location>
    <ligand>
        <name>substrate</name>
    </ligand>
</feature>
<dbReference type="NCBIfam" id="TIGR03570">
    <property type="entry name" value="NeuD_NnaD"/>
    <property type="match status" value="1"/>
</dbReference>
<evidence type="ECO:0000256" key="4">
    <source>
        <dbReference type="PIRSR" id="PIRSR620019-2"/>
    </source>
</evidence>
<reference evidence="5 6" key="1">
    <citation type="journal article" date="2016" name="Nat. Commun.">
        <title>Thousands of microbial genomes shed light on interconnected biogeochemical processes in an aquifer system.</title>
        <authorList>
            <person name="Anantharaman K."/>
            <person name="Brown C.T."/>
            <person name="Hug L.A."/>
            <person name="Sharon I."/>
            <person name="Castelle C.J."/>
            <person name="Probst A.J."/>
            <person name="Thomas B.C."/>
            <person name="Singh A."/>
            <person name="Wilkins M.J."/>
            <person name="Karaoz U."/>
            <person name="Brodie E.L."/>
            <person name="Williams K.H."/>
            <person name="Hubbard S.S."/>
            <person name="Banfield J.F."/>
        </authorList>
    </citation>
    <scope>NUCLEOTIDE SEQUENCE [LARGE SCALE GENOMIC DNA]</scope>
</reference>
<dbReference type="Gene3D" id="2.160.10.10">
    <property type="entry name" value="Hexapeptide repeat proteins"/>
    <property type="match status" value="1"/>
</dbReference>
<keyword evidence="2" id="KW-0677">Repeat</keyword>